<feature type="transmembrane region" description="Helical" evidence="2">
    <location>
        <begin position="993"/>
        <end position="1014"/>
    </location>
</feature>
<keyword evidence="2" id="KW-1133">Transmembrane helix</keyword>
<feature type="compositionally biased region" description="Basic and acidic residues" evidence="1">
    <location>
        <begin position="1117"/>
        <end position="1135"/>
    </location>
</feature>
<evidence type="ECO:0000256" key="2">
    <source>
        <dbReference type="SAM" id="Phobius"/>
    </source>
</evidence>
<evidence type="ECO:0000313" key="7">
    <source>
        <dbReference type="EMBL" id="CAE7028539.1"/>
    </source>
</evidence>
<dbReference type="Pfam" id="PF06011">
    <property type="entry name" value="TRP"/>
    <property type="match status" value="1"/>
</dbReference>
<dbReference type="EMBL" id="CAJNDS010000209">
    <property type="protein sequence ID" value="CAE7028539.1"/>
    <property type="molecule type" value="Genomic_DNA"/>
</dbReference>
<dbReference type="GO" id="GO:0043190">
    <property type="term" value="C:ATP-binding cassette (ABC) transporter complex"/>
    <property type="evidence" value="ECO:0007669"/>
    <property type="project" value="InterPro"/>
</dbReference>
<organism evidence="7 8">
    <name type="scientific">Symbiodinium natans</name>
    <dbReference type="NCBI Taxonomy" id="878477"/>
    <lineage>
        <taxon>Eukaryota</taxon>
        <taxon>Sar</taxon>
        <taxon>Alveolata</taxon>
        <taxon>Dinophyceae</taxon>
        <taxon>Suessiales</taxon>
        <taxon>Symbiodiniaceae</taxon>
        <taxon>Symbiodinium</taxon>
    </lineage>
</organism>
<dbReference type="GO" id="GO:0022857">
    <property type="term" value="F:transmembrane transporter activity"/>
    <property type="evidence" value="ECO:0007669"/>
    <property type="project" value="InterPro"/>
</dbReference>
<feature type="region of interest" description="Disordered" evidence="1">
    <location>
        <begin position="1088"/>
        <end position="1152"/>
    </location>
</feature>
<dbReference type="InterPro" id="IPR010308">
    <property type="entry name" value="TRP_C"/>
</dbReference>
<feature type="transmembrane region" description="Helical" evidence="2">
    <location>
        <begin position="854"/>
        <end position="876"/>
    </location>
</feature>
<dbReference type="Gene3D" id="3.40.190.10">
    <property type="entry name" value="Periplasmic binding protein-like II"/>
    <property type="match status" value="1"/>
</dbReference>
<dbReference type="InterPro" id="IPR007210">
    <property type="entry name" value="ABC_Gly_betaine_transp_sub-bd"/>
</dbReference>
<dbReference type="PANTHER" id="PTHR46967:SF1">
    <property type="entry name" value="KERATIN-ASSOCIATED PROTEIN 16-1-LIKE"/>
    <property type="match status" value="1"/>
</dbReference>
<gene>
    <name evidence="7" type="ORF">SNAT2548_LOCUS3421</name>
</gene>
<evidence type="ECO:0000256" key="1">
    <source>
        <dbReference type="SAM" id="MobiDB-lite"/>
    </source>
</evidence>
<feature type="chain" id="PRO_5032933753" description="Tyrosine-protein kinase ephrin type A/B receptor-like domain-containing protein" evidence="3">
    <location>
        <begin position="44"/>
        <end position="1152"/>
    </location>
</feature>
<evidence type="ECO:0000313" key="8">
    <source>
        <dbReference type="Proteomes" id="UP000604046"/>
    </source>
</evidence>
<dbReference type="Pfam" id="PF07699">
    <property type="entry name" value="Ephrin_rec_like"/>
    <property type="match status" value="1"/>
</dbReference>
<evidence type="ECO:0000259" key="5">
    <source>
        <dbReference type="Pfam" id="PF06011"/>
    </source>
</evidence>
<dbReference type="PANTHER" id="PTHR46967">
    <property type="entry name" value="INSULIN-LIKE GROWTH FACTOR BINDING PROTEIN,N-TERMINAL"/>
    <property type="match status" value="1"/>
</dbReference>
<dbReference type="SUPFAM" id="SSF53850">
    <property type="entry name" value="Periplasmic binding protein-like II"/>
    <property type="match status" value="1"/>
</dbReference>
<dbReference type="SMART" id="SM01411">
    <property type="entry name" value="Ephrin_rec_like"/>
    <property type="match status" value="1"/>
</dbReference>
<feature type="transmembrane region" description="Helical" evidence="2">
    <location>
        <begin position="925"/>
        <end position="941"/>
    </location>
</feature>
<evidence type="ECO:0000259" key="6">
    <source>
        <dbReference type="Pfam" id="PF07699"/>
    </source>
</evidence>
<keyword evidence="2" id="KW-0812">Transmembrane</keyword>
<name>A0A812IAN3_9DINO</name>
<evidence type="ECO:0000259" key="4">
    <source>
        <dbReference type="Pfam" id="PF04069"/>
    </source>
</evidence>
<feature type="transmembrane region" description="Helical" evidence="2">
    <location>
        <begin position="761"/>
        <end position="785"/>
    </location>
</feature>
<feature type="transmembrane region" description="Helical" evidence="2">
    <location>
        <begin position="667"/>
        <end position="688"/>
    </location>
</feature>
<feature type="transmembrane region" description="Helical" evidence="2">
    <location>
        <begin position="897"/>
        <end position="919"/>
    </location>
</feature>
<protein>
    <recommendedName>
        <fullName evidence="9">Tyrosine-protein kinase ephrin type A/B receptor-like domain-containing protein</fullName>
    </recommendedName>
</protein>
<feature type="domain" description="ABC-type glycine betaine transport system substrate-binding" evidence="4">
    <location>
        <begin position="330"/>
        <end position="423"/>
    </location>
</feature>
<dbReference type="Proteomes" id="UP000604046">
    <property type="component" value="Unassembled WGS sequence"/>
</dbReference>
<proteinExistence type="predicted"/>
<dbReference type="OrthoDB" id="418383at2759"/>
<accession>A0A812IAN3</accession>
<feature type="transmembrane region" description="Helical" evidence="2">
    <location>
        <begin position="953"/>
        <end position="973"/>
    </location>
</feature>
<dbReference type="AlphaFoldDB" id="A0A812IAN3"/>
<evidence type="ECO:0008006" key="9">
    <source>
        <dbReference type="Google" id="ProtNLM"/>
    </source>
</evidence>
<feature type="compositionally biased region" description="Low complexity" evidence="1">
    <location>
        <begin position="1089"/>
        <end position="1109"/>
    </location>
</feature>
<evidence type="ECO:0000256" key="3">
    <source>
        <dbReference type="SAM" id="SignalP"/>
    </source>
</evidence>
<feature type="signal peptide" evidence="3">
    <location>
        <begin position="1"/>
        <end position="43"/>
    </location>
</feature>
<sequence>MRIGYSHLAQAWAEMIVNETMPRFHTRLVCAFCLLWQLRVARAQASSPTTTCLPAAIAPSQRQTLRHANGESYPLGLWISDWAAGYVTSAVIHILIEERLGYAVNETGPGPGALNAFYALAGCVDPMNLEDRGCGHQVTYNHINLETWGEGYTTEWAEIQREYPSMAPIDVGSMGYSGQTSLFIPKQSQQEAYDQLGTALDFFRGWNKSWSQPWHFFDGIADVSRSHIYPCNETRFKLTRPNEIYLEITGDADGVRRLSENEMIAYCPDGYFWLAPACRANTSHCVPYFTGGAGWMLDDVMQKAAAYNMPFAVAVAREYGVLPTKVRSTFYWWTPDPTFLELDPVKIVFPEYDFNSYSVGDKRTAIQDGRITKLVSQDLSTLAPRVEDLIRNVRFHVDDVNLMMMDMKQTGDSHLEVACRWLKSNTGSWETWLPDKTKCFAGYGLYDISLMDFAFEREDPTYRECRPCTSGRYSSPLSDVKGATYVCNPCEPGTSQPSFLALFCEPCQLGEYQNFSGSDNCNRCEIGKYQDRRGSALCDVCPPGSITLGLGSVSPSDCGCKAGFIDKGNLTCVECGEGLECPALATVASLQTGTAELGEDFVPYIRENFFSTVEQPLDLYRCLQPFRCSGGRPGSCSGGATNVACTDCRDGQTWAVDKCKDCSAFQVGGWILAFLVLCLGLPSIYYVLTSQTTAKASVLFTTTCACGMTISMLQSMGIVGMMTVDFPLQIRGIFEFLQIFVFDMANFAFSCVAGGRVSVRYVASVLCFPAAVLWLSACATLSKFLPKSYRWEPSKTKSTIGQVLQVGFSTMSSISMAPLTCFSHPNGIYSILKFPGATCGSEEHIIMEVAGVTLLAMGVLGFLALCTWAVVMMPKWSGMGLHDRVRSFRFLVFRFRLDSWWFGVPLLMRGPLLSLPIALATDHPPVQIVCATLVLLVFLTVQSRSWPWKVPLLNVLDCLMSVCITLLVASAALHLDAIQGSMQDFADAVSTVLMGALGVSLLLLVTMTCSALVFRAALGGQKELLLFNLQQMPTPADVSSQLKAVTARLLSMDERDVVKPLGTLPVYDINLLIASLSLLTVEVVPTAPGTGSRGSLRSSRIDSSSFAPSKATVVEPVEPKVADVSEHNREERSSSRAEPLQSFKEPVSHAFV</sequence>
<feature type="transmembrane region" description="Helical" evidence="2">
    <location>
        <begin position="728"/>
        <end position="749"/>
    </location>
</feature>
<feature type="domain" description="Tyrosine-protein kinase ephrin type A/B receptor-like" evidence="6">
    <location>
        <begin position="510"/>
        <end position="558"/>
    </location>
</feature>
<dbReference type="InterPro" id="IPR011641">
    <property type="entry name" value="Tyr-kin_ephrin_A/B_rcpt-like"/>
</dbReference>
<dbReference type="Gene3D" id="2.10.50.10">
    <property type="entry name" value="Tumor Necrosis Factor Receptor, subunit A, domain 2"/>
    <property type="match status" value="1"/>
</dbReference>
<reference evidence="7" key="1">
    <citation type="submission" date="2021-02" db="EMBL/GenBank/DDBJ databases">
        <authorList>
            <person name="Dougan E. K."/>
            <person name="Rhodes N."/>
            <person name="Thang M."/>
            <person name="Chan C."/>
        </authorList>
    </citation>
    <scope>NUCLEOTIDE SEQUENCE</scope>
</reference>
<feature type="domain" description="TRP C-terminal" evidence="5">
    <location>
        <begin position="796"/>
        <end position="1015"/>
    </location>
</feature>
<comment type="caution">
    <text evidence="7">The sequence shown here is derived from an EMBL/GenBank/DDBJ whole genome shotgun (WGS) entry which is preliminary data.</text>
</comment>
<dbReference type="Pfam" id="PF04069">
    <property type="entry name" value="OpuAC"/>
    <property type="match status" value="1"/>
</dbReference>
<keyword evidence="3" id="KW-0732">Signal</keyword>
<keyword evidence="8" id="KW-1185">Reference proteome</keyword>
<dbReference type="Gene3D" id="3.40.190.100">
    <property type="entry name" value="Glycine betaine-binding periplasmic protein, domain 2"/>
    <property type="match status" value="1"/>
</dbReference>
<feature type="transmembrane region" description="Helical" evidence="2">
    <location>
        <begin position="700"/>
        <end position="722"/>
    </location>
</feature>
<keyword evidence="2" id="KW-0472">Membrane</keyword>